<dbReference type="Proteomes" id="UP001516662">
    <property type="component" value="Unassembled WGS sequence"/>
</dbReference>
<evidence type="ECO:0008006" key="3">
    <source>
        <dbReference type="Google" id="ProtNLM"/>
    </source>
</evidence>
<dbReference type="InterPro" id="IPR053749">
    <property type="entry name" value="TA_system-associated_sf"/>
</dbReference>
<dbReference type="Pfam" id="PF16800">
    <property type="entry name" value="Endopep_inhib"/>
    <property type="match status" value="1"/>
</dbReference>
<protein>
    <recommendedName>
        <fullName evidence="3">Lipoprotein</fullName>
    </recommendedName>
</protein>
<dbReference type="EMBL" id="JADCLJ010000022">
    <property type="protein sequence ID" value="MBE4909602.1"/>
    <property type="molecule type" value="Genomic_DNA"/>
</dbReference>
<keyword evidence="2" id="KW-1185">Reference proteome</keyword>
<comment type="caution">
    <text evidence="1">The sequence shown here is derived from an EMBL/GenBank/DDBJ whole genome shotgun (WGS) entry which is preliminary data.</text>
</comment>
<gene>
    <name evidence="1" type="ORF">IMZ08_16235</name>
</gene>
<dbReference type="Gene3D" id="3.10.450.420">
    <property type="match status" value="1"/>
</dbReference>
<dbReference type="InterPro" id="IPR028994">
    <property type="entry name" value="Integrin_alpha_N"/>
</dbReference>
<dbReference type="RefSeq" id="WP_193538410.1">
    <property type="nucleotide sequence ID" value="NZ_JADCLJ010000022.1"/>
</dbReference>
<dbReference type="InterPro" id="IPR031841">
    <property type="entry name" value="Endopep_inhib"/>
</dbReference>
<evidence type="ECO:0000313" key="1">
    <source>
        <dbReference type="EMBL" id="MBE4909602.1"/>
    </source>
</evidence>
<accession>A0ABR9QM78</accession>
<name>A0ABR9QM78_9BACI</name>
<evidence type="ECO:0000313" key="2">
    <source>
        <dbReference type="Proteomes" id="UP001516662"/>
    </source>
</evidence>
<reference evidence="1 2" key="1">
    <citation type="submission" date="2020-10" db="EMBL/GenBank/DDBJ databases">
        <title>Bacillus sp. HD4P25, an endophyte from a halophyte.</title>
        <authorList>
            <person name="Sun J.-Q."/>
        </authorList>
    </citation>
    <scope>NUCLEOTIDE SEQUENCE [LARGE SCALE GENOMIC DNA]</scope>
    <source>
        <strain evidence="1 2">YIM 93174</strain>
    </source>
</reference>
<sequence length="575" mass="64987">MKCRNILISLLMISVLLVSGCSVLPEPGSLIQPPKSPNASFNKQGEDKNTIIQSFLPPGASLITPSQPTGGTAIQTIDINFDGIDEMVVSYKHKGTPGEVGVMLLMQKDKDWEIQWRTEGLGYDISHASFADLTGDLMPELLIGWTIGASAGNNLDIYQWKDKTLEKIAGTAYHKLDVFTKDHDKQARLAVWQKDTGEAYSVDVLKYDNGKLIADPASYPQYFPWVVDYYKDRLIEMPDAPFYWYYHADAHLKSLQYEEALDSIEKGMALPNGYPAKGEFEELKKQVVEAMGNDGNYYKGMTHTDSYFDYTLKFPASWEGKVIVEELLERVFGDTPAMIIRHSKGEDHVGGALFTVHVFQEDYWKSELEGNTTHQLLMIENGLAFTGLKNSANPYPFGTDEHKEFIEMSKEIDRVFTSFTLPKGQIIKHEDKLVIQSIIEARSRFQYVMNGGEQEGELKTFMKDGVEYRYVSKDIGTKEELIAFLEKTFTPKVAKDFWNQSGYIVHNGKVAQPNADGGSLLNWEKARMKLSRETENVKEYECVVPLGGMPQHEVITVVFKKTDTGWKIDRSPFGM</sequence>
<dbReference type="PROSITE" id="PS51257">
    <property type="entry name" value="PROKAR_LIPOPROTEIN"/>
    <property type="match status" value="1"/>
</dbReference>
<organism evidence="1 2">
    <name type="scientific">Litchfieldia luteola</name>
    <dbReference type="NCBI Taxonomy" id="682179"/>
    <lineage>
        <taxon>Bacteria</taxon>
        <taxon>Bacillati</taxon>
        <taxon>Bacillota</taxon>
        <taxon>Bacilli</taxon>
        <taxon>Bacillales</taxon>
        <taxon>Bacillaceae</taxon>
        <taxon>Litchfieldia</taxon>
    </lineage>
</organism>
<proteinExistence type="predicted"/>
<dbReference type="SUPFAM" id="SSF69318">
    <property type="entry name" value="Integrin alpha N-terminal domain"/>
    <property type="match status" value="1"/>
</dbReference>